<evidence type="ECO:0000313" key="2">
    <source>
        <dbReference type="EMBL" id="CAJ0570215.1"/>
    </source>
</evidence>
<dbReference type="InterPro" id="IPR038885">
    <property type="entry name" value="PLB1"/>
</dbReference>
<dbReference type="Proteomes" id="UP001177023">
    <property type="component" value="Unassembled WGS sequence"/>
</dbReference>
<dbReference type="EMBL" id="CATQJA010002273">
    <property type="protein sequence ID" value="CAJ0570215.1"/>
    <property type="molecule type" value="Genomic_DNA"/>
</dbReference>
<dbReference type="PANTHER" id="PTHR21325:SF44">
    <property type="entry name" value="TRIACYLGLYCEROL LIPASE"/>
    <property type="match status" value="1"/>
</dbReference>
<accession>A0AA36CJK9</accession>
<protein>
    <recommendedName>
        <fullName evidence="4">Phospholipase B1, membrane-associated</fullName>
    </recommendedName>
</protein>
<dbReference type="FunFam" id="3.40.50.1110:FF:000017">
    <property type="entry name" value="Protein CBG05119"/>
    <property type="match status" value="1"/>
</dbReference>
<feature type="signal peptide" evidence="1">
    <location>
        <begin position="1"/>
        <end position="21"/>
    </location>
</feature>
<dbReference type="SUPFAM" id="SSF52266">
    <property type="entry name" value="SGNH hydrolase"/>
    <property type="match status" value="1"/>
</dbReference>
<evidence type="ECO:0000256" key="1">
    <source>
        <dbReference type="SAM" id="SignalP"/>
    </source>
</evidence>
<dbReference type="InterPro" id="IPR001087">
    <property type="entry name" value="GDSL"/>
</dbReference>
<gene>
    <name evidence="2" type="ORF">MSPICULIGERA_LOCUS8659</name>
</gene>
<dbReference type="Gene3D" id="3.40.50.1110">
    <property type="entry name" value="SGNH hydrolase"/>
    <property type="match status" value="1"/>
</dbReference>
<dbReference type="AlphaFoldDB" id="A0AA36CJK9"/>
<dbReference type="PANTHER" id="PTHR21325">
    <property type="entry name" value="PHOSPHOLIPASE B, PLB1"/>
    <property type="match status" value="1"/>
</dbReference>
<evidence type="ECO:0000313" key="3">
    <source>
        <dbReference type="Proteomes" id="UP001177023"/>
    </source>
</evidence>
<sequence>CLVSVVTIVVALAFCLVGTDEQTEPTVAKKVWSTTRQTIRRYARSKAEPSKIEIKIANIDLSDEEESTRLLRLAMLSRAVIASALLAVVLGGWGDPLRDLGVPNYDCGADLMKPSAKIPTNVNSVRPGDIKVVMALGDSITAANGAGAEDPLAVVLQYRGLAFMAGGDKSLEQHVTIPNILKKYNPKLYGYSLGIGGQMVWEVAQFNLAYPGANAKDLPDQAKDLVARMKAHSDAIDMANDWKLLNIFIGGNDICGLCRHPDYAPSNCVAEIRQAVQYIQDNVPRVIVNLMSMLHLELLRQVDTGNMFCLALHTDECGCEQNKNFTDAMISAACTEYQQLETKLQDDGIFEKDDFTYVVQPFANEIIHPPSYPNGTVDSDFFCPDCFHFSQYGHAVTATWVWKNMLEPVGKKTTKGDFSGPALPLSCPDPKCPFIRTPKNSADCSKYMTE</sequence>
<dbReference type="CDD" id="cd01824">
    <property type="entry name" value="Phospholipase_B_like"/>
    <property type="match status" value="1"/>
</dbReference>
<reference evidence="2" key="1">
    <citation type="submission" date="2023-06" db="EMBL/GenBank/DDBJ databases">
        <authorList>
            <person name="Delattre M."/>
        </authorList>
    </citation>
    <scope>NUCLEOTIDE SEQUENCE</scope>
    <source>
        <strain evidence="2">AF72</strain>
    </source>
</reference>
<dbReference type="Pfam" id="PF00657">
    <property type="entry name" value="Lipase_GDSL"/>
    <property type="match status" value="1"/>
</dbReference>
<feature type="non-terminal residue" evidence="2">
    <location>
        <position position="1"/>
    </location>
</feature>
<dbReference type="GO" id="GO:0006644">
    <property type="term" value="P:phospholipid metabolic process"/>
    <property type="evidence" value="ECO:0007669"/>
    <property type="project" value="TreeGrafter"/>
</dbReference>
<name>A0AA36CJK9_9BILA</name>
<organism evidence="2 3">
    <name type="scientific">Mesorhabditis spiculigera</name>
    <dbReference type="NCBI Taxonomy" id="96644"/>
    <lineage>
        <taxon>Eukaryota</taxon>
        <taxon>Metazoa</taxon>
        <taxon>Ecdysozoa</taxon>
        <taxon>Nematoda</taxon>
        <taxon>Chromadorea</taxon>
        <taxon>Rhabditida</taxon>
        <taxon>Rhabditina</taxon>
        <taxon>Rhabditomorpha</taxon>
        <taxon>Rhabditoidea</taxon>
        <taxon>Rhabditidae</taxon>
        <taxon>Mesorhabditinae</taxon>
        <taxon>Mesorhabditis</taxon>
    </lineage>
</organism>
<comment type="caution">
    <text evidence="2">The sequence shown here is derived from an EMBL/GenBank/DDBJ whole genome shotgun (WGS) entry which is preliminary data.</text>
</comment>
<evidence type="ECO:0008006" key="4">
    <source>
        <dbReference type="Google" id="ProtNLM"/>
    </source>
</evidence>
<feature type="non-terminal residue" evidence="2">
    <location>
        <position position="450"/>
    </location>
</feature>
<keyword evidence="1" id="KW-0732">Signal</keyword>
<proteinExistence type="predicted"/>
<keyword evidence="3" id="KW-1185">Reference proteome</keyword>
<dbReference type="InterPro" id="IPR035547">
    <property type="entry name" value="Phospholipase_B"/>
</dbReference>
<dbReference type="InterPro" id="IPR036514">
    <property type="entry name" value="SGNH_hydro_sf"/>
</dbReference>
<dbReference type="GO" id="GO:0004620">
    <property type="term" value="F:phospholipase activity"/>
    <property type="evidence" value="ECO:0007669"/>
    <property type="project" value="InterPro"/>
</dbReference>
<feature type="chain" id="PRO_5041218944" description="Phospholipase B1, membrane-associated" evidence="1">
    <location>
        <begin position="22"/>
        <end position="450"/>
    </location>
</feature>